<dbReference type="InterPro" id="IPR001322">
    <property type="entry name" value="Lamin_tail_dom"/>
</dbReference>
<dbReference type="PROSITE" id="PS51841">
    <property type="entry name" value="LTD"/>
    <property type="match status" value="1"/>
</dbReference>
<comment type="similarity">
    <text evidence="1">Belongs to the EndA/NucM nuclease family.</text>
</comment>
<dbReference type="RefSeq" id="WP_033094887.1">
    <property type="nucleotide sequence ID" value="NZ_JQED01000045.1"/>
</dbReference>
<dbReference type="OrthoDB" id="9800417at2"/>
<feature type="compositionally biased region" description="Basic and acidic residues" evidence="2">
    <location>
        <begin position="375"/>
        <end position="386"/>
    </location>
</feature>
<gene>
    <name evidence="5" type="ORF">ND2E_3882</name>
</gene>
<name>A0A099KCY3_COLPS</name>
<dbReference type="GO" id="GO:0004519">
    <property type="term" value="F:endonuclease activity"/>
    <property type="evidence" value="ECO:0007669"/>
    <property type="project" value="UniProtKB-KW"/>
</dbReference>
<proteinExistence type="inferred from homology"/>
<keyword evidence="3" id="KW-0732">Signal</keyword>
<evidence type="ECO:0000313" key="5">
    <source>
        <dbReference type="EMBL" id="KGJ88584.1"/>
    </source>
</evidence>
<protein>
    <submittedName>
        <fullName evidence="5">Endonuclease I</fullName>
    </submittedName>
</protein>
<dbReference type="PANTHER" id="PTHR42834">
    <property type="entry name" value="ENDONUCLEASE/EXONUCLEASE/PHOSPHATASE FAMILY PROTEIN (AFU_ORTHOLOGUE AFUA_3G09210)"/>
    <property type="match status" value="1"/>
</dbReference>
<feature type="chain" id="PRO_5001957063" evidence="3">
    <location>
        <begin position="38"/>
        <end position="1313"/>
    </location>
</feature>
<dbReference type="InterPro" id="IPR005135">
    <property type="entry name" value="Endo/exonuclease/phosphatase"/>
</dbReference>
<feature type="signal peptide" evidence="3">
    <location>
        <begin position="1"/>
        <end position="37"/>
    </location>
</feature>
<dbReference type="SUPFAM" id="SSF54060">
    <property type="entry name" value="His-Me finger endonucleases"/>
    <property type="match status" value="1"/>
</dbReference>
<organism evidence="5 6">
    <name type="scientific">Colwellia psychrerythraea</name>
    <name type="common">Vibrio psychroerythus</name>
    <dbReference type="NCBI Taxonomy" id="28229"/>
    <lineage>
        <taxon>Bacteria</taxon>
        <taxon>Pseudomonadati</taxon>
        <taxon>Pseudomonadota</taxon>
        <taxon>Gammaproteobacteria</taxon>
        <taxon>Alteromonadales</taxon>
        <taxon>Colwelliaceae</taxon>
        <taxon>Colwellia</taxon>
    </lineage>
</organism>
<dbReference type="CDD" id="cd10283">
    <property type="entry name" value="MnuA_DNase1-like"/>
    <property type="match status" value="1"/>
</dbReference>
<accession>A0A099KCY3</accession>
<dbReference type="Pfam" id="PF00932">
    <property type="entry name" value="LTD"/>
    <property type="match status" value="1"/>
</dbReference>
<dbReference type="EMBL" id="JQED01000045">
    <property type="protein sequence ID" value="KGJ88584.1"/>
    <property type="molecule type" value="Genomic_DNA"/>
</dbReference>
<dbReference type="NCBIfam" id="NF033681">
    <property type="entry name" value="ExeM_NucH_DNase"/>
    <property type="match status" value="1"/>
</dbReference>
<keyword evidence="5" id="KW-0255">Endonuclease</keyword>
<dbReference type="Pfam" id="PF04231">
    <property type="entry name" value="Endonuclease_1"/>
    <property type="match status" value="1"/>
</dbReference>
<dbReference type="Gene3D" id="3.60.10.10">
    <property type="entry name" value="Endonuclease/exonuclease/phosphatase"/>
    <property type="match status" value="1"/>
</dbReference>
<evidence type="ECO:0000259" key="4">
    <source>
        <dbReference type="PROSITE" id="PS51841"/>
    </source>
</evidence>
<dbReference type="InterPro" id="IPR047971">
    <property type="entry name" value="ExeM-like"/>
</dbReference>
<dbReference type="PATRIC" id="fig|28229.4.peg.3219"/>
<keyword evidence="5" id="KW-0540">Nuclease</keyword>
<dbReference type="SUPFAM" id="SSF56219">
    <property type="entry name" value="DNase I-like"/>
    <property type="match status" value="1"/>
</dbReference>
<reference evidence="5 6" key="1">
    <citation type="submission" date="2014-08" db="EMBL/GenBank/DDBJ databases">
        <title>Genomic and Phenotypic Diversity of Colwellia psychrerythraea strains from Disparate Marine Basins.</title>
        <authorList>
            <person name="Techtmann S.M."/>
            <person name="Stelling S.C."/>
            <person name="Utturkar S.M."/>
            <person name="Alshibli N."/>
            <person name="Harris A."/>
            <person name="Brown S.D."/>
            <person name="Hazen T.C."/>
        </authorList>
    </citation>
    <scope>NUCLEOTIDE SEQUENCE [LARGE SCALE GENOMIC DNA]</scope>
    <source>
        <strain evidence="5 6">ND2E</strain>
    </source>
</reference>
<dbReference type="CDD" id="cd04486">
    <property type="entry name" value="YhcR_OBF_like"/>
    <property type="match status" value="1"/>
</dbReference>
<dbReference type="InterPro" id="IPR007346">
    <property type="entry name" value="Endonuclease-I"/>
</dbReference>
<sequence length="1313" mass="142733">MNTRKVVPSLFFGQNKLKLSSIALCVASSFVSHSALSAETLWSEDFNNPALSNKGAVFETIDMTGINRWSIDVSNAQLTANSDWFKVNNSKIEARDVDGYVDWLSESINIEGKTNITISVLAEESGTLESADFFDLWYSVDNAPFVRVENWQGKGNSSHTMNDDFTSATITQSIAQGSSLQIKVSMANNSGSEYISLDNVLVTAGVEDGGGDNSQGPIIDACYNCPDLSPIENAAEFDDTTYYAAVFNAIESAQSTDVIRTNINEVISANHKQLTYSEAWTALTVTDEDPLNPDNVILFYRGISKAKTSNGSGSQSTNPDNWNREHVWAKSHGFPSSSAMAYSDIHHLRPTDISVNSSRGNLDFDNSDAPLPESPENRVDGNSFEPRDAVKGDVARIVLYMDTRYAGLDSVTPDLQVVDNLTSGGEAKLGKLCTLLAWSEADPVDEFEQHRNNKIYEFQGNRNPFIDHPEWISTLYSASCSDVDPVDPIDPVDPVDPPALGDDLFFSEYVEGSSFNKAIEIYNPTNSAISLADYQFKLYSNGSTSPTGTYTLTGEILAKDVVVLGSAQIADDSALVPYIDHFVSAVNFNGDDYVELVHGDTIIDNIGTYGVRQNWGKDTSLVRLASVTSGDTDRTDEFVKADQWQSNPKDTFENLGAHLADTSPTDPGTGENPVIGMCDEEADAINTLQGSNNDSPFVGEIKVIEGTVTATVPSLKGYFVQEEAEHTDTDLLTSEAIFVYFNDIANFPTVGNKVRINGTVKESYGRTQLTATTDFVDCGVGEQIETTMVSLPVSTTDYWETIEGMSVRFNDSLKVSDTYNLARYGQLTLSNGRLILPTNIYNAGSEQAIDLANKNSRNRITLDDMNNAQNPDNVPFPAPGLSHENTLRLGDSVTGLTGVIDYSFNQYRVLPTTTPLFSSTNTRTTQAELDESGSLKVASFNVLNYFNGDGAGQGFPTARGADTLEEFTRQSSKIVSALKEINADIVGLMELENDGFDNSSAIADLVSQLNAQIGEGTYAYVSLEQAGVGSDAITVGIIYKPATVSLVGNAVTTNQSPFDFGNRQPLVQTFKEIATNEELTIAVNHFKSKGSCGSASGNNLDQGDGQGCWNELRTQAANGLTAWLNTNPTGSSDADFLIIGDLNAYGKEDPINAITHNDYHNLIADYQGSAGYSYSFGGEIGYLDHALASNNLASQVVDATVWHINADEPRILDYNIEYKSSEQLTTYFAEDAYRASDHDPVIVVLNLQSEVELVGDFDGDADIDRNDVNQLSMMIRRGETGDIQHDFNNDSVVNSLDVRALMSLCTRSRCATE</sequence>
<comment type="caution">
    <text evidence="5">The sequence shown here is derived from an EMBL/GenBank/DDBJ whole genome shotgun (WGS) entry which is preliminary data.</text>
</comment>
<dbReference type="Pfam" id="PF03372">
    <property type="entry name" value="Exo_endo_phos"/>
    <property type="match status" value="1"/>
</dbReference>
<feature type="region of interest" description="Disordered" evidence="2">
    <location>
        <begin position="357"/>
        <end position="386"/>
    </location>
</feature>
<evidence type="ECO:0000256" key="3">
    <source>
        <dbReference type="SAM" id="SignalP"/>
    </source>
</evidence>
<dbReference type="InterPro" id="IPR044925">
    <property type="entry name" value="His-Me_finger_sf"/>
</dbReference>
<dbReference type="InterPro" id="IPR036691">
    <property type="entry name" value="Endo/exonu/phosph_ase_sf"/>
</dbReference>
<dbReference type="Proteomes" id="UP000029843">
    <property type="component" value="Unassembled WGS sequence"/>
</dbReference>
<feature type="domain" description="LTD" evidence="4">
    <location>
        <begin position="491"/>
        <end position="642"/>
    </location>
</feature>
<evidence type="ECO:0000313" key="6">
    <source>
        <dbReference type="Proteomes" id="UP000029843"/>
    </source>
</evidence>
<keyword evidence="5" id="KW-0378">Hydrolase</keyword>
<evidence type="ECO:0000256" key="1">
    <source>
        <dbReference type="ARBA" id="ARBA00006429"/>
    </source>
</evidence>
<dbReference type="PANTHER" id="PTHR42834:SF1">
    <property type="entry name" value="ENDONUCLEASE_EXONUCLEASE_PHOSPHATASE FAMILY PROTEIN (AFU_ORTHOLOGUE AFUA_3G09210)"/>
    <property type="match status" value="1"/>
</dbReference>
<evidence type="ECO:0000256" key="2">
    <source>
        <dbReference type="SAM" id="MobiDB-lite"/>
    </source>
</evidence>
<dbReference type="FunFam" id="3.60.10.10:FF:000072">
    <property type="entry name" value="Extracellular nuclease"/>
    <property type="match status" value="1"/>
</dbReference>